<comment type="subcellular location">
    <subcellularLocation>
        <location evidence="1 4">Nucleus</location>
    </subcellularLocation>
</comment>
<evidence type="ECO:0000313" key="8">
    <source>
        <dbReference type="Proteomes" id="UP001208570"/>
    </source>
</evidence>
<dbReference type="AlphaFoldDB" id="A0AAD9JTZ8"/>
<dbReference type="PROSITE" id="PS50039">
    <property type="entry name" value="FORK_HEAD_3"/>
    <property type="match status" value="1"/>
</dbReference>
<feature type="compositionally biased region" description="Low complexity" evidence="5">
    <location>
        <begin position="384"/>
        <end position="401"/>
    </location>
</feature>
<dbReference type="GO" id="GO:0009653">
    <property type="term" value="P:anatomical structure morphogenesis"/>
    <property type="evidence" value="ECO:0007669"/>
    <property type="project" value="TreeGrafter"/>
</dbReference>
<dbReference type="PANTHER" id="PTHR11829:SF380">
    <property type="entry name" value="PROTEIN FORK HEAD"/>
    <property type="match status" value="1"/>
</dbReference>
<dbReference type="InterPro" id="IPR036390">
    <property type="entry name" value="WH_DNA-bd_sf"/>
</dbReference>
<dbReference type="InterPro" id="IPR018122">
    <property type="entry name" value="TF_fork_head_CS_1"/>
</dbReference>
<feature type="domain" description="Fork-head" evidence="6">
    <location>
        <begin position="164"/>
        <end position="258"/>
    </location>
</feature>
<dbReference type="Pfam" id="PF00250">
    <property type="entry name" value="Forkhead"/>
    <property type="match status" value="1"/>
</dbReference>
<dbReference type="InterPro" id="IPR018533">
    <property type="entry name" value="Forkhead_box_C"/>
</dbReference>
<feature type="region of interest" description="Disordered" evidence="5">
    <location>
        <begin position="487"/>
        <end position="506"/>
    </location>
</feature>
<feature type="DNA-binding region" description="Fork-head" evidence="4">
    <location>
        <begin position="164"/>
        <end position="258"/>
    </location>
</feature>
<dbReference type="GO" id="GO:0005634">
    <property type="term" value="C:nucleus"/>
    <property type="evidence" value="ECO:0007669"/>
    <property type="project" value="UniProtKB-SubCell"/>
</dbReference>
<feature type="compositionally biased region" description="Polar residues" evidence="5">
    <location>
        <begin position="269"/>
        <end position="280"/>
    </location>
</feature>
<evidence type="ECO:0000259" key="6">
    <source>
        <dbReference type="PROSITE" id="PS50039"/>
    </source>
</evidence>
<comment type="caution">
    <text evidence="7">The sequence shown here is derived from an EMBL/GenBank/DDBJ whole genome shotgun (WGS) entry which is preliminary data.</text>
</comment>
<sequence length="506" mass="54816">MEKMMPSKSPYDGTTCSTGASYSSVMPTMSTPMAAGMSMSGGMPINSMASPPYGNMNYGGVSPQGMTAAAMGSAMGAASMGTMGTMGLGGAMMGNAMNGAMNTMGINGMASGNMMGGGMSPVGGINGAMSPVGSMGGMGAGGGMSALQRARTEKGYRRSYTHAKPPYSYISLITMAIQNSPSKMCTLSEIYQFIMDLFPFYRQNQQRWQNSIRHSLSFNDCFVKVPRSPDRPGKGSYWTLHPDSGNMFENGCYLRRQKRFKCAKKEMMRQTQKTGSTGNPDGSDPDASLDEKGASSAGHGLDVIPTTNRGEPTAANPAAHVDGVTSASVVPPTKIEPIDPAGSEHLHQSLDMQQQQHHHHQQQQQQQQQQHQQQQHHQQHHQQHQQQQQQHQQQQQQQQQHPSHVDMRHMSLADSVPPPPPPHHHNLVMNQLNGPHFNHPFSITNLMSGAQEQGKIDMKMYAEAMHGYSSGYGQMSPAGHVPKEQAPIPTDNGYYKAYTPHSTSGL</sequence>
<dbReference type="GO" id="GO:0000981">
    <property type="term" value="F:DNA-binding transcription factor activity, RNA polymerase II-specific"/>
    <property type="evidence" value="ECO:0007669"/>
    <property type="project" value="TreeGrafter"/>
</dbReference>
<dbReference type="InterPro" id="IPR047388">
    <property type="entry name" value="FH-like_dFKH"/>
</dbReference>
<evidence type="ECO:0000256" key="4">
    <source>
        <dbReference type="PROSITE-ProRule" id="PRU00089"/>
    </source>
</evidence>
<dbReference type="GO" id="GO:0000978">
    <property type="term" value="F:RNA polymerase II cis-regulatory region sequence-specific DNA binding"/>
    <property type="evidence" value="ECO:0007669"/>
    <property type="project" value="TreeGrafter"/>
</dbReference>
<gene>
    <name evidence="7" type="ORF">LSH36_154g06008</name>
</gene>
<reference evidence="7" key="1">
    <citation type="journal article" date="2023" name="Mol. Biol. Evol.">
        <title>Third-Generation Sequencing Reveals the Adaptive Role of the Epigenome in Three Deep-Sea Polychaetes.</title>
        <authorList>
            <person name="Perez M."/>
            <person name="Aroh O."/>
            <person name="Sun Y."/>
            <person name="Lan Y."/>
            <person name="Juniper S.K."/>
            <person name="Young C.R."/>
            <person name="Angers B."/>
            <person name="Qian P.Y."/>
        </authorList>
    </citation>
    <scope>NUCLEOTIDE SEQUENCE</scope>
    <source>
        <strain evidence="7">P08H-3</strain>
    </source>
</reference>
<dbReference type="InterPro" id="IPR013638">
    <property type="entry name" value="Fork-head_N"/>
</dbReference>
<dbReference type="Gene3D" id="1.10.10.10">
    <property type="entry name" value="Winged helix-like DNA-binding domain superfamily/Winged helix DNA-binding domain"/>
    <property type="match status" value="1"/>
</dbReference>
<dbReference type="PRINTS" id="PR00053">
    <property type="entry name" value="FORKHEAD"/>
</dbReference>
<dbReference type="GO" id="GO:0030154">
    <property type="term" value="P:cell differentiation"/>
    <property type="evidence" value="ECO:0007669"/>
    <property type="project" value="TreeGrafter"/>
</dbReference>
<dbReference type="InterPro" id="IPR001766">
    <property type="entry name" value="Fork_head_dom"/>
</dbReference>
<dbReference type="SMART" id="SM00339">
    <property type="entry name" value="FH"/>
    <property type="match status" value="1"/>
</dbReference>
<dbReference type="GO" id="GO:0019904">
    <property type="term" value="F:protein domain specific binding"/>
    <property type="evidence" value="ECO:0007669"/>
    <property type="project" value="InterPro"/>
</dbReference>
<dbReference type="Pfam" id="PF09354">
    <property type="entry name" value="HNF_C"/>
    <property type="match status" value="1"/>
</dbReference>
<dbReference type="PANTHER" id="PTHR11829">
    <property type="entry name" value="FORKHEAD BOX PROTEIN"/>
    <property type="match status" value="1"/>
</dbReference>
<dbReference type="InterPro" id="IPR030456">
    <property type="entry name" value="TF_fork_head_CS_2"/>
</dbReference>
<name>A0AAD9JTZ8_9ANNE</name>
<evidence type="ECO:0000256" key="2">
    <source>
        <dbReference type="ARBA" id="ARBA00023125"/>
    </source>
</evidence>
<accession>A0AAD9JTZ8</accession>
<organism evidence="7 8">
    <name type="scientific">Paralvinella palmiformis</name>
    <dbReference type="NCBI Taxonomy" id="53620"/>
    <lineage>
        <taxon>Eukaryota</taxon>
        <taxon>Metazoa</taxon>
        <taxon>Spiralia</taxon>
        <taxon>Lophotrochozoa</taxon>
        <taxon>Annelida</taxon>
        <taxon>Polychaeta</taxon>
        <taxon>Sedentaria</taxon>
        <taxon>Canalipalpata</taxon>
        <taxon>Terebellida</taxon>
        <taxon>Terebelliformia</taxon>
        <taxon>Alvinellidae</taxon>
        <taxon>Paralvinella</taxon>
    </lineage>
</organism>
<feature type="region of interest" description="Disordered" evidence="5">
    <location>
        <begin position="264"/>
        <end position="428"/>
    </location>
</feature>
<feature type="compositionally biased region" description="Low complexity" evidence="5">
    <location>
        <begin position="362"/>
        <end position="376"/>
    </location>
</feature>
<dbReference type="InterPro" id="IPR036388">
    <property type="entry name" value="WH-like_DNA-bd_sf"/>
</dbReference>
<keyword evidence="3 4" id="KW-0539">Nucleus</keyword>
<dbReference type="CDD" id="cd20041">
    <property type="entry name" value="FH_dFKH"/>
    <property type="match status" value="1"/>
</dbReference>
<dbReference type="SUPFAM" id="SSF46785">
    <property type="entry name" value="Winged helix' DNA-binding domain"/>
    <property type="match status" value="1"/>
</dbReference>
<protein>
    <recommendedName>
        <fullName evidence="6">Fork-head domain-containing protein</fullName>
    </recommendedName>
</protein>
<dbReference type="Proteomes" id="UP001208570">
    <property type="component" value="Unassembled WGS sequence"/>
</dbReference>
<evidence type="ECO:0000256" key="3">
    <source>
        <dbReference type="ARBA" id="ARBA00023242"/>
    </source>
</evidence>
<dbReference type="PROSITE" id="PS00657">
    <property type="entry name" value="FORK_HEAD_1"/>
    <property type="match status" value="1"/>
</dbReference>
<evidence type="ECO:0000256" key="1">
    <source>
        <dbReference type="ARBA" id="ARBA00004123"/>
    </source>
</evidence>
<dbReference type="FunFam" id="1.10.10.10:FF:000042">
    <property type="entry name" value="hepatocyte nuclear factor 3-beta"/>
    <property type="match status" value="1"/>
</dbReference>
<proteinExistence type="predicted"/>
<keyword evidence="2 4" id="KW-0238">DNA-binding</keyword>
<dbReference type="EMBL" id="JAODUP010000154">
    <property type="protein sequence ID" value="KAK2159364.1"/>
    <property type="molecule type" value="Genomic_DNA"/>
</dbReference>
<evidence type="ECO:0000313" key="7">
    <source>
        <dbReference type="EMBL" id="KAK2159364.1"/>
    </source>
</evidence>
<dbReference type="Pfam" id="PF08430">
    <property type="entry name" value="Forkhead_N"/>
    <property type="match status" value="1"/>
</dbReference>
<dbReference type="InterPro" id="IPR050211">
    <property type="entry name" value="FOX_domain-containing"/>
</dbReference>
<dbReference type="PROSITE" id="PS00658">
    <property type="entry name" value="FORK_HEAD_2"/>
    <property type="match status" value="1"/>
</dbReference>
<keyword evidence="8" id="KW-1185">Reference proteome</keyword>
<evidence type="ECO:0000256" key="5">
    <source>
        <dbReference type="SAM" id="MobiDB-lite"/>
    </source>
</evidence>